<proteinExistence type="predicted"/>
<feature type="compositionally biased region" description="Basic and acidic residues" evidence="1">
    <location>
        <begin position="69"/>
        <end position="79"/>
    </location>
</feature>
<accession>J3N9Y1</accession>
<dbReference type="Gramene" id="OB11G26170.1">
    <property type="protein sequence ID" value="OB11G26170.1"/>
    <property type="gene ID" value="OB11G26170"/>
</dbReference>
<reference evidence="3" key="2">
    <citation type="submission" date="2013-04" db="UniProtKB">
        <authorList>
            <consortium name="EnsemblPlants"/>
        </authorList>
    </citation>
    <scope>IDENTIFICATION</scope>
</reference>
<sequence length="319" mass="36726">MASSSSSGSRPSAGCCPSVLLRKLEGHGRREIPVAGVEDVPLHGEQEHALRGKESVRQQQAGGHRRRRPDGGADGGDKAPRRRVRARGVARRAGNAWMRCMGQNFSPERVQDFLRIWERMSEADTQLTTGNNDCIEWKVANSGEYTAKSAYVAQFAGRTRSHEADLIWNTWAPSKCKIMVWLLLKNKIWTADRLQVRGWPNEYFCQLYYRNLETPRHLFKDCLVTKQIWEELKISGITTAFYHDFFESDSVVVWLDKVISCTDRKSAKWTKSLAMLVIWQIWCERNHRVFQRKELSLQQILTRIKDEIGIWKACGAKFL</sequence>
<name>J3N9Y1_ORYBR</name>
<dbReference type="InterPro" id="IPR026960">
    <property type="entry name" value="RVT-Znf"/>
</dbReference>
<feature type="compositionally biased region" description="Basic and acidic residues" evidence="1">
    <location>
        <begin position="40"/>
        <end position="56"/>
    </location>
</feature>
<evidence type="ECO:0000259" key="2">
    <source>
        <dbReference type="Pfam" id="PF13966"/>
    </source>
</evidence>
<dbReference type="STRING" id="4533.J3N9Y1"/>
<evidence type="ECO:0000256" key="1">
    <source>
        <dbReference type="SAM" id="MobiDB-lite"/>
    </source>
</evidence>
<feature type="domain" description="Reverse transcriptase zinc-binding" evidence="2">
    <location>
        <begin position="145"/>
        <end position="229"/>
    </location>
</feature>
<dbReference type="Proteomes" id="UP000006038">
    <property type="component" value="Chromosome 11"/>
</dbReference>
<organism evidence="3">
    <name type="scientific">Oryza brachyantha</name>
    <name type="common">malo sina</name>
    <dbReference type="NCBI Taxonomy" id="4533"/>
    <lineage>
        <taxon>Eukaryota</taxon>
        <taxon>Viridiplantae</taxon>
        <taxon>Streptophyta</taxon>
        <taxon>Embryophyta</taxon>
        <taxon>Tracheophyta</taxon>
        <taxon>Spermatophyta</taxon>
        <taxon>Magnoliopsida</taxon>
        <taxon>Liliopsida</taxon>
        <taxon>Poales</taxon>
        <taxon>Poaceae</taxon>
        <taxon>BOP clade</taxon>
        <taxon>Oryzoideae</taxon>
        <taxon>Oryzeae</taxon>
        <taxon>Oryzinae</taxon>
        <taxon>Oryza</taxon>
    </lineage>
</organism>
<dbReference type="Pfam" id="PF13966">
    <property type="entry name" value="zf-RVT"/>
    <property type="match status" value="1"/>
</dbReference>
<dbReference type="eggNOG" id="KOG1075">
    <property type="taxonomic scope" value="Eukaryota"/>
</dbReference>
<evidence type="ECO:0000313" key="4">
    <source>
        <dbReference type="Proteomes" id="UP000006038"/>
    </source>
</evidence>
<protein>
    <recommendedName>
        <fullName evidence="2">Reverse transcriptase zinc-binding domain-containing protein</fullName>
    </recommendedName>
</protein>
<reference evidence="3" key="1">
    <citation type="journal article" date="2013" name="Nat. Commun.">
        <title>Whole-genome sequencing of Oryza brachyantha reveals mechanisms underlying Oryza genome evolution.</title>
        <authorList>
            <person name="Chen J."/>
            <person name="Huang Q."/>
            <person name="Gao D."/>
            <person name="Wang J."/>
            <person name="Lang Y."/>
            <person name="Liu T."/>
            <person name="Li B."/>
            <person name="Bai Z."/>
            <person name="Luis Goicoechea J."/>
            <person name="Liang C."/>
            <person name="Chen C."/>
            <person name="Zhang W."/>
            <person name="Sun S."/>
            <person name="Liao Y."/>
            <person name="Zhang X."/>
            <person name="Yang L."/>
            <person name="Song C."/>
            <person name="Wang M."/>
            <person name="Shi J."/>
            <person name="Liu G."/>
            <person name="Liu J."/>
            <person name="Zhou H."/>
            <person name="Zhou W."/>
            <person name="Yu Q."/>
            <person name="An N."/>
            <person name="Chen Y."/>
            <person name="Cai Q."/>
            <person name="Wang B."/>
            <person name="Liu B."/>
            <person name="Min J."/>
            <person name="Huang Y."/>
            <person name="Wu H."/>
            <person name="Li Z."/>
            <person name="Zhang Y."/>
            <person name="Yin Y."/>
            <person name="Song W."/>
            <person name="Jiang J."/>
            <person name="Jackson S.A."/>
            <person name="Wing R.A."/>
            <person name="Wang J."/>
            <person name="Chen M."/>
        </authorList>
    </citation>
    <scope>NUCLEOTIDE SEQUENCE [LARGE SCALE GENOMIC DNA]</scope>
    <source>
        <strain evidence="3">cv. IRGC 101232</strain>
    </source>
</reference>
<feature type="region of interest" description="Disordered" evidence="1">
    <location>
        <begin position="35"/>
        <end position="88"/>
    </location>
</feature>
<keyword evidence="4" id="KW-1185">Reference proteome</keyword>
<dbReference type="EnsemblPlants" id="OB11G26170.1">
    <property type="protein sequence ID" value="OB11G26170.1"/>
    <property type="gene ID" value="OB11G26170"/>
</dbReference>
<dbReference type="AlphaFoldDB" id="J3N9Y1"/>
<dbReference type="HOGENOM" id="CLU_000680_15_3_1"/>
<evidence type="ECO:0000313" key="3">
    <source>
        <dbReference type="EnsemblPlants" id="OB11G26170.1"/>
    </source>
</evidence>